<dbReference type="InterPro" id="IPR008283">
    <property type="entry name" value="Peptidase_M17_N"/>
</dbReference>
<evidence type="ECO:0000256" key="6">
    <source>
        <dbReference type="ARBA" id="ARBA00022723"/>
    </source>
</evidence>
<feature type="binding site" evidence="9">
    <location>
        <position position="274"/>
    </location>
    <ligand>
        <name>Mn(2+)</name>
        <dbReference type="ChEBI" id="CHEBI:29035"/>
        <label>1</label>
    </ligand>
</feature>
<feature type="active site" evidence="9">
    <location>
        <position position="355"/>
    </location>
</feature>
<dbReference type="CDD" id="cd00433">
    <property type="entry name" value="Peptidase_M17"/>
    <property type="match status" value="1"/>
</dbReference>
<accession>A0A7H1AZY6</accession>
<dbReference type="SUPFAM" id="SSF53187">
    <property type="entry name" value="Zn-dependent exopeptidases"/>
    <property type="match status" value="1"/>
</dbReference>
<dbReference type="InterPro" id="IPR011356">
    <property type="entry name" value="Leucine_aapep/pepB"/>
</dbReference>
<evidence type="ECO:0000256" key="3">
    <source>
        <dbReference type="ARBA" id="ARBA00009528"/>
    </source>
</evidence>
<comment type="function">
    <text evidence="9">Presumably involved in the processing and regular turnover of intracellular proteins. Catalyzes the removal of unsubstituted N-terminal amino acids from various peptides.</text>
</comment>
<comment type="similarity">
    <text evidence="3 9">Belongs to the peptidase M17 family.</text>
</comment>
<dbReference type="PRINTS" id="PR00481">
    <property type="entry name" value="LAMNOPPTDASE"/>
</dbReference>
<dbReference type="GO" id="GO:0006508">
    <property type="term" value="P:proteolysis"/>
    <property type="evidence" value="ECO:0007669"/>
    <property type="project" value="UniProtKB-KW"/>
</dbReference>
<proteinExistence type="inferred from homology"/>
<keyword evidence="7 9" id="KW-0378">Hydrolase</keyword>
<dbReference type="GO" id="GO:0030145">
    <property type="term" value="F:manganese ion binding"/>
    <property type="evidence" value="ECO:0007669"/>
    <property type="project" value="UniProtKB-UniRule"/>
</dbReference>
<dbReference type="InterPro" id="IPR023042">
    <property type="entry name" value="Peptidase_M17_leu_NH2_pept"/>
</dbReference>
<reference evidence="11 12" key="1">
    <citation type="submission" date="2020-09" db="EMBL/GenBank/DDBJ databases">
        <title>Genome sequence of the banana aphid, Pentalonia nigronervosa Coquerel (Hemiptera: Aphididae) and its symbionts.</title>
        <authorList>
            <person name="Mathers T.C."/>
            <person name="Mugford S.T."/>
            <person name="Hogenhout S.A."/>
            <person name="Tripathi L."/>
        </authorList>
    </citation>
    <scope>NUCLEOTIDE SEQUENCE [LARGE SCALE GENOMIC DNA]</scope>
    <source>
        <strain evidence="11">Ba4</strain>
    </source>
</reference>
<dbReference type="EMBL" id="CP061275">
    <property type="protein sequence ID" value="QNS02041.1"/>
    <property type="molecule type" value="Genomic_DNA"/>
</dbReference>
<feature type="active site" evidence="9">
    <location>
        <position position="281"/>
    </location>
</feature>
<dbReference type="InterPro" id="IPR043472">
    <property type="entry name" value="Macro_dom-like"/>
</dbReference>
<feature type="domain" description="Cytosol aminopeptidase" evidence="10">
    <location>
        <begin position="349"/>
        <end position="356"/>
    </location>
</feature>
<dbReference type="InterPro" id="IPR000819">
    <property type="entry name" value="Peptidase_M17_C"/>
</dbReference>
<dbReference type="AlphaFoldDB" id="A0A7H1AZY6"/>
<keyword evidence="9" id="KW-0963">Cytoplasm</keyword>
<feature type="binding site" evidence="9">
    <location>
        <position position="269"/>
    </location>
    <ligand>
        <name>Mn(2+)</name>
        <dbReference type="ChEBI" id="CHEBI:29035"/>
        <label>2</label>
    </ligand>
</feature>
<feature type="binding site" evidence="9">
    <location>
        <position position="353"/>
    </location>
    <ligand>
        <name>Mn(2+)</name>
        <dbReference type="ChEBI" id="CHEBI:29035"/>
        <label>2</label>
    </ligand>
</feature>
<comment type="subcellular location">
    <subcellularLocation>
        <location evidence="9">Cytoplasm</location>
    </subcellularLocation>
</comment>
<dbReference type="PROSITE" id="PS00631">
    <property type="entry name" value="CYTOSOL_AP"/>
    <property type="match status" value="1"/>
</dbReference>
<evidence type="ECO:0000256" key="8">
    <source>
        <dbReference type="ARBA" id="ARBA00023211"/>
    </source>
</evidence>
<dbReference type="Pfam" id="PF02789">
    <property type="entry name" value="Peptidase_M17_N"/>
    <property type="match status" value="1"/>
</dbReference>
<dbReference type="HAMAP" id="MF_00181">
    <property type="entry name" value="Cytosol_peptidase_M17"/>
    <property type="match status" value="1"/>
</dbReference>
<evidence type="ECO:0000313" key="12">
    <source>
        <dbReference type="Proteomes" id="UP000516346"/>
    </source>
</evidence>
<dbReference type="Gene3D" id="3.40.220.10">
    <property type="entry name" value="Leucine Aminopeptidase, subunit E, domain 1"/>
    <property type="match status" value="1"/>
</dbReference>
<evidence type="ECO:0000259" key="10">
    <source>
        <dbReference type="PROSITE" id="PS00631"/>
    </source>
</evidence>
<dbReference type="PANTHER" id="PTHR11963">
    <property type="entry name" value="LEUCINE AMINOPEPTIDASE-RELATED"/>
    <property type="match status" value="1"/>
</dbReference>
<dbReference type="EC" id="3.4.11.10" evidence="9"/>
<feature type="binding site" evidence="9">
    <location>
        <position position="353"/>
    </location>
    <ligand>
        <name>Mn(2+)</name>
        <dbReference type="ChEBI" id="CHEBI:29035"/>
        <label>1</label>
    </ligand>
</feature>
<dbReference type="NCBIfam" id="NF002074">
    <property type="entry name" value="PRK00913.1-4"/>
    <property type="match status" value="1"/>
</dbReference>
<name>A0A7H1AZY6_9GAMM</name>
<evidence type="ECO:0000256" key="4">
    <source>
        <dbReference type="ARBA" id="ARBA00022438"/>
    </source>
</evidence>
<dbReference type="FunFam" id="3.40.630.10:FF:000004">
    <property type="entry name" value="Probable cytosol aminopeptidase"/>
    <property type="match status" value="1"/>
</dbReference>
<sequence>MKFLAQKYSLSTEKVDCIIIGIFDSNELTDSGNYLDKCSNGYITSLIKLGDITGKIGQTLLLYNIPHVCATRILLVGCGKKNTINKSCIRKILISSFNFLKLMPIKKIICTLSELNIKKNNTYWIVRCMILAIQESLYKIRKINEQEQQNFDVYSIVFHIFNENNLPLANDAIKHGLSIGLGITYAKNISNLPPNICHPLYLSYQTREFEKKYKKNVTVETIDVKEMKKLGMNAYLSVGQGSKNKPIMSVIKYSGNNVIDNQVIVLVGKGLTFDSGGISIKSSDDMDNMKYDMCGAAAVYGVLTMVAELQLPLNIIGILAGCENMLGSGSFRPGDILTTMSGKTVEVLNTDAEGRLVLCDVLTYIERFSPNTVIDIATLTGACVTALGESISGLFSNNEELAEELIIASKESNDKIWRLPLFSEYQKELKSNFSDFSNIGKGKAGAIHAACFLSYFTKKYHWAHLDIAGTAWTSGVSKGATGCPVELLCQFLLNRLNYTCY</sequence>
<dbReference type="Gene3D" id="3.40.630.10">
    <property type="entry name" value="Zn peptidases"/>
    <property type="match status" value="1"/>
</dbReference>
<keyword evidence="4 9" id="KW-0031">Aminopeptidase</keyword>
<evidence type="ECO:0000256" key="1">
    <source>
        <dbReference type="ARBA" id="ARBA00000135"/>
    </source>
</evidence>
<keyword evidence="5 9" id="KW-0645">Protease</keyword>
<evidence type="ECO:0000313" key="11">
    <source>
        <dbReference type="EMBL" id="QNS02041.1"/>
    </source>
</evidence>
<evidence type="ECO:0000256" key="7">
    <source>
        <dbReference type="ARBA" id="ARBA00022801"/>
    </source>
</evidence>
<feature type="binding site" evidence="9">
    <location>
        <position position="292"/>
    </location>
    <ligand>
        <name>Mn(2+)</name>
        <dbReference type="ChEBI" id="CHEBI:29035"/>
        <label>2</label>
    </ligand>
</feature>
<evidence type="ECO:0000256" key="5">
    <source>
        <dbReference type="ARBA" id="ARBA00022670"/>
    </source>
</evidence>
<dbReference type="EC" id="3.4.11.1" evidence="9"/>
<organism evidence="11 12">
    <name type="scientific">Buchnera aphidicola</name>
    <name type="common">Pentalonia nigronervosa</name>
    <dbReference type="NCBI Taxonomy" id="1309793"/>
    <lineage>
        <taxon>Bacteria</taxon>
        <taxon>Pseudomonadati</taxon>
        <taxon>Pseudomonadota</taxon>
        <taxon>Gammaproteobacteria</taxon>
        <taxon>Enterobacterales</taxon>
        <taxon>Erwiniaceae</taxon>
        <taxon>Buchnera</taxon>
    </lineage>
</organism>
<feature type="binding site" evidence="9">
    <location>
        <position position="351"/>
    </location>
    <ligand>
        <name>Mn(2+)</name>
        <dbReference type="ChEBI" id="CHEBI:29035"/>
        <label>1</label>
    </ligand>
</feature>
<protein>
    <recommendedName>
        <fullName evidence="9">Probable cytosol aminopeptidase</fullName>
        <ecNumber evidence="9">3.4.11.1</ecNumber>
    </recommendedName>
    <alternativeName>
        <fullName evidence="9">Leucine aminopeptidase</fullName>
        <shortName evidence="9">LAP</shortName>
        <ecNumber evidence="9">3.4.11.10</ecNumber>
    </alternativeName>
    <alternativeName>
        <fullName evidence="9">Leucyl aminopeptidase</fullName>
    </alternativeName>
</protein>
<gene>
    <name evidence="9" type="primary">pepA</name>
    <name evidence="11" type="ORF">ICW73_01080</name>
</gene>
<comment type="catalytic activity">
    <reaction evidence="1 9">
        <text>Release of an N-terminal amino acid, Xaa-|-Yaa-, in which Xaa is preferably Leu, but may be other amino acids including Pro although not Arg or Lys, and Yaa may be Pro. Amino acid amides and methyl esters are also readily hydrolyzed, but rates on arylamides are exceedingly low.</text>
        <dbReference type="EC" id="3.4.11.1"/>
    </reaction>
</comment>
<feature type="binding site" evidence="9">
    <location>
        <position position="274"/>
    </location>
    <ligand>
        <name>Mn(2+)</name>
        <dbReference type="ChEBI" id="CHEBI:29035"/>
        <label>2</label>
    </ligand>
</feature>
<dbReference type="Pfam" id="PF00883">
    <property type="entry name" value="Peptidase_M17"/>
    <property type="match status" value="1"/>
</dbReference>
<evidence type="ECO:0000256" key="9">
    <source>
        <dbReference type="HAMAP-Rule" id="MF_00181"/>
    </source>
</evidence>
<dbReference type="PANTHER" id="PTHR11963:SF23">
    <property type="entry name" value="CYTOSOL AMINOPEPTIDASE"/>
    <property type="match status" value="1"/>
</dbReference>
<comment type="cofactor">
    <cofactor evidence="9">
        <name>Mn(2+)</name>
        <dbReference type="ChEBI" id="CHEBI:29035"/>
    </cofactor>
    <text evidence="9">Binds 2 manganese ions per subunit.</text>
</comment>
<dbReference type="GO" id="GO:0005737">
    <property type="term" value="C:cytoplasm"/>
    <property type="evidence" value="ECO:0007669"/>
    <property type="project" value="UniProtKB-SubCell"/>
</dbReference>
<dbReference type="GO" id="GO:0070006">
    <property type="term" value="F:metalloaminopeptidase activity"/>
    <property type="evidence" value="ECO:0007669"/>
    <property type="project" value="InterPro"/>
</dbReference>
<keyword evidence="8 9" id="KW-0464">Manganese</keyword>
<dbReference type="SUPFAM" id="SSF52949">
    <property type="entry name" value="Macro domain-like"/>
    <property type="match status" value="1"/>
</dbReference>
<dbReference type="Proteomes" id="UP000516346">
    <property type="component" value="Chromosome"/>
</dbReference>
<keyword evidence="6 9" id="KW-0479">Metal-binding</keyword>
<comment type="catalytic activity">
    <reaction evidence="2 9">
        <text>Release of an N-terminal amino acid, preferentially leucine, but not glutamic or aspartic acids.</text>
        <dbReference type="EC" id="3.4.11.10"/>
    </reaction>
</comment>
<evidence type="ECO:0000256" key="2">
    <source>
        <dbReference type="ARBA" id="ARBA00000967"/>
    </source>
</evidence>